<evidence type="ECO:0000313" key="3">
    <source>
        <dbReference type="Proteomes" id="UP000178059"/>
    </source>
</evidence>
<proteinExistence type="predicted"/>
<gene>
    <name evidence="2" type="ORF">A2824_03150</name>
</gene>
<dbReference type="PANTHER" id="PTHR31157">
    <property type="entry name" value="SCP DOMAIN-CONTAINING PROTEIN"/>
    <property type="match status" value="1"/>
</dbReference>
<protein>
    <recommendedName>
        <fullName evidence="1">SCP domain-containing protein</fullName>
    </recommendedName>
</protein>
<evidence type="ECO:0000259" key="1">
    <source>
        <dbReference type="Pfam" id="PF00188"/>
    </source>
</evidence>
<dbReference type="STRING" id="1801743.A2824_03150"/>
<dbReference type="Gene3D" id="3.40.33.10">
    <property type="entry name" value="CAP"/>
    <property type="match status" value="1"/>
</dbReference>
<reference evidence="2 3" key="1">
    <citation type="journal article" date="2016" name="Nat. Commun.">
        <title>Thousands of microbial genomes shed light on interconnected biogeochemical processes in an aquifer system.</title>
        <authorList>
            <person name="Anantharaman K."/>
            <person name="Brown C.T."/>
            <person name="Hug L.A."/>
            <person name="Sharon I."/>
            <person name="Castelle C.J."/>
            <person name="Probst A.J."/>
            <person name="Thomas B.C."/>
            <person name="Singh A."/>
            <person name="Wilkins M.J."/>
            <person name="Karaoz U."/>
            <person name="Brodie E.L."/>
            <person name="Williams K.H."/>
            <person name="Hubbard S.S."/>
            <person name="Banfield J.F."/>
        </authorList>
    </citation>
    <scope>NUCLEOTIDE SEQUENCE [LARGE SCALE GENOMIC DNA]</scope>
</reference>
<organism evidence="2 3">
    <name type="scientific">Candidatus Nomurabacteria bacterium RIFCSPHIGHO2_01_FULL_42_16</name>
    <dbReference type="NCBI Taxonomy" id="1801743"/>
    <lineage>
        <taxon>Bacteria</taxon>
        <taxon>Candidatus Nomuraibacteriota</taxon>
    </lineage>
</organism>
<sequence length="226" mass="24926">MLLRILAFLSALALVAWLVFQISVNFLPARLPAGQAGLLSAVVSSTLVELSNENRRGQNLSALKQSPALSEAARLKAADMVLRGYFSHKDLEGNPPWHWFDKVGYEYKYAGENLALNFSESKEVMQAWLGSPAHRANILNSKYQEIGIGIAEGTYQGQKAIFIVQFLAAPTKAQAAKKIREYGSVMGSVMEAGLWPFREMLERNILEKSLGDSFGRSPIITALIPR</sequence>
<dbReference type="EMBL" id="MFTT01000021">
    <property type="protein sequence ID" value="OGI69687.1"/>
    <property type="molecule type" value="Genomic_DNA"/>
</dbReference>
<accession>A0A1F6VJ55</accession>
<dbReference type="CDD" id="cd05379">
    <property type="entry name" value="CAP_bacterial"/>
    <property type="match status" value="1"/>
</dbReference>
<dbReference type="InterPro" id="IPR014044">
    <property type="entry name" value="CAP_dom"/>
</dbReference>
<name>A0A1F6VJ55_9BACT</name>
<comment type="caution">
    <text evidence="2">The sequence shown here is derived from an EMBL/GenBank/DDBJ whole genome shotgun (WGS) entry which is preliminary data.</text>
</comment>
<dbReference type="SUPFAM" id="SSF55797">
    <property type="entry name" value="PR-1-like"/>
    <property type="match status" value="1"/>
</dbReference>
<dbReference type="Proteomes" id="UP000178059">
    <property type="component" value="Unassembled WGS sequence"/>
</dbReference>
<feature type="domain" description="SCP" evidence="1">
    <location>
        <begin position="49"/>
        <end position="164"/>
    </location>
</feature>
<dbReference type="InterPro" id="IPR035940">
    <property type="entry name" value="CAP_sf"/>
</dbReference>
<evidence type="ECO:0000313" key="2">
    <source>
        <dbReference type="EMBL" id="OGI69687.1"/>
    </source>
</evidence>
<dbReference type="PANTHER" id="PTHR31157:SF1">
    <property type="entry name" value="SCP DOMAIN-CONTAINING PROTEIN"/>
    <property type="match status" value="1"/>
</dbReference>
<dbReference type="AlphaFoldDB" id="A0A1F6VJ55"/>
<dbReference type="Pfam" id="PF00188">
    <property type="entry name" value="CAP"/>
    <property type="match status" value="1"/>
</dbReference>